<keyword evidence="2" id="KW-1185">Reference proteome</keyword>
<protein>
    <recommendedName>
        <fullName evidence="3">Glycosyl hydrolases related to GH101 family, GHL1-GHL3</fullName>
    </recommendedName>
</protein>
<evidence type="ECO:0008006" key="3">
    <source>
        <dbReference type="Google" id="ProtNLM"/>
    </source>
</evidence>
<gene>
    <name evidence="1" type="ORF">JOF53_001346</name>
</gene>
<dbReference type="InterPro" id="IPR021459">
    <property type="entry name" value="GH101-related"/>
</dbReference>
<dbReference type="RefSeq" id="WP_143342823.1">
    <property type="nucleotide sequence ID" value="NZ_JAGIOO010000001.1"/>
</dbReference>
<evidence type="ECO:0000313" key="1">
    <source>
        <dbReference type="EMBL" id="MBP2472474.1"/>
    </source>
</evidence>
<accession>A0ABS5A795</accession>
<dbReference type="Proteomes" id="UP001519363">
    <property type="component" value="Unassembled WGS sequence"/>
</dbReference>
<reference evidence="1 2" key="1">
    <citation type="submission" date="2021-03" db="EMBL/GenBank/DDBJ databases">
        <title>Sequencing the genomes of 1000 actinobacteria strains.</title>
        <authorList>
            <person name="Klenk H.-P."/>
        </authorList>
    </citation>
    <scope>NUCLEOTIDE SEQUENCE [LARGE SCALE GENOMIC DNA]</scope>
    <source>
        <strain evidence="1 2">DSM 44580</strain>
    </source>
</reference>
<comment type="caution">
    <text evidence="1">The sequence shown here is derived from an EMBL/GenBank/DDBJ whole genome shotgun (WGS) entry which is preliminary data.</text>
</comment>
<proteinExistence type="predicted"/>
<evidence type="ECO:0000313" key="2">
    <source>
        <dbReference type="Proteomes" id="UP001519363"/>
    </source>
</evidence>
<name>A0ABS5A795_9PSEU</name>
<dbReference type="EMBL" id="JAGIOO010000001">
    <property type="protein sequence ID" value="MBP2472474.1"/>
    <property type="molecule type" value="Genomic_DNA"/>
</dbReference>
<organism evidence="1 2">
    <name type="scientific">Crossiella equi</name>
    <dbReference type="NCBI Taxonomy" id="130796"/>
    <lineage>
        <taxon>Bacteria</taxon>
        <taxon>Bacillati</taxon>
        <taxon>Actinomycetota</taxon>
        <taxon>Actinomycetes</taxon>
        <taxon>Pseudonocardiales</taxon>
        <taxon>Pseudonocardiaceae</taxon>
        <taxon>Crossiella</taxon>
    </lineage>
</organism>
<sequence length="605" mass="65879">MKIVLLGVAAALLVNLPVPHPPDRVEFWLSGELVAVRPSTLETTSSVVLSAGVPDLGRVTGLTRHGDSASWEYPDRDCRVTAGPVDGRLRVSVHCGRGSLRWPVSGADPGSTRLALPRGEGLSVPVTDTWWADRLGTVDVVGGLTLPFWGNTIGHRGVSYLVREDIGTTLAVSAVDGRLRATAEHTFGKDTPVYSVDLGITDGSPVAAAKDYRAALGKRTTLREKIARYPRTEGLLGALHAYTWGDGRDPATVARLRELGLDRLWLGYDADGSPMSKEAVAAAQAAGYLVGPYDSWDNAQDPETADNPGSKWPGTLWPEGCVRRADGSVQPGFGGRGCYLSTAALSREVYAQRVDEWTRNGADSYFLDVDAAGELFTDHSPSHPMTAEQDRQNRLRRMGYLADRGLVLGSESANGWAADVLAFNHGSATPVTDGLWAAERDPGTWGGYHPPARPGFFFKPVQLPADLGRFLFDPSVRVPLYQTVLHDALVSTDRWELPLSKVPERARDRVLLALVNLSPPNLVLDRQQLRQDGERIAELHRFFSPLHRLAGAEPMTGFRWVDDDPRVQESEFGGGLLTVRADFTRGCVEATPRGERSRSWCPANW</sequence>
<dbReference type="Pfam" id="PF11308">
    <property type="entry name" value="Glyco_hydro_129"/>
    <property type="match status" value="1"/>
</dbReference>